<dbReference type="AlphaFoldDB" id="A0A1H6FBF2"/>
<protein>
    <recommendedName>
        <fullName evidence="3">Type VI secretion lipoprotein</fullName>
    </recommendedName>
</protein>
<dbReference type="Proteomes" id="UP000236724">
    <property type="component" value="Unassembled WGS sequence"/>
</dbReference>
<evidence type="ECO:0008006" key="3">
    <source>
        <dbReference type="Google" id="ProtNLM"/>
    </source>
</evidence>
<organism evidence="1 2">
    <name type="scientific">Candidatus Venteria ishoeyi</name>
    <dbReference type="NCBI Taxonomy" id="1899563"/>
    <lineage>
        <taxon>Bacteria</taxon>
        <taxon>Pseudomonadati</taxon>
        <taxon>Pseudomonadota</taxon>
        <taxon>Gammaproteobacteria</taxon>
        <taxon>Thiotrichales</taxon>
        <taxon>Thiotrichaceae</taxon>
        <taxon>Venteria</taxon>
    </lineage>
</organism>
<keyword evidence="2" id="KW-1185">Reference proteome</keyword>
<gene>
    <name evidence="1" type="ORF">MBHS_02523</name>
</gene>
<proteinExistence type="predicted"/>
<name>A0A1H6FBF2_9GAMM</name>
<reference evidence="1 2" key="1">
    <citation type="submission" date="2016-10" db="EMBL/GenBank/DDBJ databases">
        <authorList>
            <person name="de Groot N.N."/>
        </authorList>
    </citation>
    <scope>NUCLEOTIDE SEQUENCE [LARGE SCALE GENOMIC DNA]</scope>
    <source>
        <strain evidence="1">MBHS1</strain>
    </source>
</reference>
<evidence type="ECO:0000313" key="1">
    <source>
        <dbReference type="EMBL" id="SEH06659.1"/>
    </source>
</evidence>
<evidence type="ECO:0000313" key="2">
    <source>
        <dbReference type="Proteomes" id="UP000236724"/>
    </source>
</evidence>
<accession>A0A1H6FBF2</accession>
<dbReference type="PROSITE" id="PS51257">
    <property type="entry name" value="PROKAR_LIPOPROTEIN"/>
    <property type="match status" value="1"/>
</dbReference>
<sequence>MKKQNMRLWLYLVILMFLTSCGSNGTRAGISKVKTRLFAIDVSQRANLNHPVALDLVIAYNQSLFLDLLKISAKEWFKKRQQYKMDYPAALQSWEWELVPGQVVPFFKLPKTTRKGVGAVVFANYVSPGNHRARIDPYEGVVVRLNESDFSISSLR</sequence>
<dbReference type="EMBL" id="FMSV02000502">
    <property type="protein sequence ID" value="SEH06659.1"/>
    <property type="molecule type" value="Genomic_DNA"/>
</dbReference>
<dbReference type="RefSeq" id="WP_103920411.1">
    <property type="nucleotide sequence ID" value="NZ_FMSV02000502.1"/>
</dbReference>
<dbReference type="OrthoDB" id="8588447at2"/>